<evidence type="ECO:0000256" key="2">
    <source>
        <dbReference type="SAM" id="MobiDB-lite"/>
    </source>
</evidence>
<reference evidence="4" key="1">
    <citation type="journal article" date="2014" name="Genome Announc.">
        <title>Genome sequence and annotation of Acremonium chrysogenum, producer of the beta-lactam antibiotic cephalosporin C.</title>
        <authorList>
            <person name="Terfehr D."/>
            <person name="Dahlmann T.A."/>
            <person name="Specht T."/>
            <person name="Zadra I."/>
            <person name="Kuernsteiner H."/>
            <person name="Kueck U."/>
        </authorList>
    </citation>
    <scope>NUCLEOTIDE SEQUENCE [LARGE SCALE GENOMIC DNA]</scope>
    <source>
        <strain evidence="4">ATCC 11550 / CBS 779.69 / DSM 880 / IAM 14645 / JCM 23072 / IMI 49137</strain>
    </source>
</reference>
<dbReference type="Proteomes" id="UP000029964">
    <property type="component" value="Unassembled WGS sequence"/>
</dbReference>
<name>A0A086TAM1_HAPC1</name>
<dbReference type="EMBL" id="JPKY01000020">
    <property type="protein sequence ID" value="KFH46403.1"/>
    <property type="molecule type" value="Genomic_DNA"/>
</dbReference>
<keyword evidence="4" id="KW-1185">Reference proteome</keyword>
<feature type="compositionally biased region" description="Polar residues" evidence="2">
    <location>
        <begin position="565"/>
        <end position="575"/>
    </location>
</feature>
<dbReference type="HOGENOM" id="CLU_009047_0_0_1"/>
<dbReference type="OrthoDB" id="4848543at2759"/>
<organism evidence="3 4">
    <name type="scientific">Hapsidospora chrysogenum (strain ATCC 11550 / CBS 779.69 / DSM 880 / IAM 14645 / JCM 23072 / IMI 49137)</name>
    <name type="common">Acremonium chrysogenum</name>
    <dbReference type="NCBI Taxonomy" id="857340"/>
    <lineage>
        <taxon>Eukaryota</taxon>
        <taxon>Fungi</taxon>
        <taxon>Dikarya</taxon>
        <taxon>Ascomycota</taxon>
        <taxon>Pezizomycotina</taxon>
        <taxon>Sordariomycetes</taxon>
        <taxon>Hypocreomycetidae</taxon>
        <taxon>Hypocreales</taxon>
        <taxon>Bionectriaceae</taxon>
        <taxon>Hapsidospora</taxon>
    </lineage>
</organism>
<proteinExistence type="predicted"/>
<feature type="region of interest" description="Disordered" evidence="2">
    <location>
        <begin position="556"/>
        <end position="582"/>
    </location>
</feature>
<feature type="region of interest" description="Disordered" evidence="2">
    <location>
        <begin position="711"/>
        <end position="788"/>
    </location>
</feature>
<feature type="region of interest" description="Disordered" evidence="2">
    <location>
        <begin position="608"/>
        <end position="633"/>
    </location>
</feature>
<protein>
    <submittedName>
        <fullName evidence="3">Uncharacterized protein</fullName>
    </submittedName>
</protein>
<feature type="compositionally biased region" description="Polar residues" evidence="2">
    <location>
        <begin position="713"/>
        <end position="722"/>
    </location>
</feature>
<feature type="coiled-coil region" evidence="1">
    <location>
        <begin position="138"/>
        <end position="204"/>
    </location>
</feature>
<comment type="caution">
    <text evidence="3">The sequence shown here is derived from an EMBL/GenBank/DDBJ whole genome shotgun (WGS) entry which is preliminary data.</text>
</comment>
<evidence type="ECO:0000313" key="4">
    <source>
        <dbReference type="Proteomes" id="UP000029964"/>
    </source>
</evidence>
<feature type="compositionally biased region" description="Basic residues" evidence="2">
    <location>
        <begin position="776"/>
        <end position="788"/>
    </location>
</feature>
<keyword evidence="1" id="KW-0175">Coiled coil</keyword>
<dbReference type="AlphaFoldDB" id="A0A086TAM1"/>
<evidence type="ECO:0000313" key="3">
    <source>
        <dbReference type="EMBL" id="KFH46403.1"/>
    </source>
</evidence>
<evidence type="ECO:0000256" key="1">
    <source>
        <dbReference type="SAM" id="Coils"/>
    </source>
</evidence>
<sequence>MNKKALMEKVAQNWNKCMQLVESEKQEALYEIQRLQDNIARKSKDLKDAQGMLSRRAAQIEEVERRYKKVEEQQSMVAEQNKQFSSEVESLRRELLESKQKAAQMGEKYKTYKEKINDAITEQQDLYKRTRAYYEHMLDELEQEKSRQDAKATEIDKALKVSRQKREQMKETFEVLQTRIQEQSAEKTQEILKLKAQIQCQEKDLLRERDILDNLRVQMAETQAGTYQLVQGLDTKVTSLTELCENGNHQSKRSHDLASHLSEAVDSLAVSVQSAFQNMLTAVDVTSILSGFDDRITARELFQDKQGHLATCVAELAALKEDRRSLEGLLTQQFKDRDDALLERERRLQDFFEGFAENVRQIQENSTNNNRLAEVALQAAIGQFRDLLDAALSKEREWSAQKLEQTQREILSPLDRIKITETAIAGGPEHHASDINQLKRELQKEKTSVLRLTEEVQKSKQMASEFRSLQDRWMRDIQQIDSLRAKLSAAHHRIPRVEGIAAKLENIGRLNGLIRSTASYLSTERRWVQDELASRSEDKHRLVGEDELSHRLQHSQIKDTDETDFTSQSQSTTRGMSEVPVVPDGCAVPEPAIDSLEFSPRKVTVLNPAMDFKSPSPPPSIEQEQMRRREGKKPRSILRFMTDFDQQEDSPTVEALRLPLNHSQYNRPVMATPKPTSSGGPNTKVVEQIRSNFVSTSHSEPSWAFPTVAEFEQSGQLRSQGPQAGDKRRPPFAVDSIHNIAKRFKSGSQATSPGDLRASVKSADIPARPAGMPSHRPVRRTYSRKVGE</sequence>
<accession>A0A086TAM1</accession>
<feature type="coiled-coil region" evidence="1">
    <location>
        <begin position="18"/>
        <end position="108"/>
    </location>
</feature>
<gene>
    <name evidence="3" type="ORF">ACRE_027710</name>
</gene>